<evidence type="ECO:0000313" key="9">
    <source>
        <dbReference type="Proteomes" id="UP000240206"/>
    </source>
</evidence>
<dbReference type="SUPFAM" id="SSF54373">
    <property type="entry name" value="FAD-linked reductases, C-terminal domain"/>
    <property type="match status" value="1"/>
</dbReference>
<comment type="cofactor">
    <cofactor evidence="1">
        <name>FAD</name>
        <dbReference type="ChEBI" id="CHEBI:57692"/>
    </cofactor>
</comment>
<dbReference type="InterPro" id="IPR000172">
    <property type="entry name" value="GMC_OxRdtase_N"/>
</dbReference>
<organism evidence="8 9">
    <name type="scientific">Synechococcus lacustris str. Tous</name>
    <dbReference type="NCBI Taxonomy" id="1910958"/>
    <lineage>
        <taxon>Bacteria</taxon>
        <taxon>Bacillati</taxon>
        <taxon>Cyanobacteriota</taxon>
        <taxon>Cyanophyceae</taxon>
        <taxon>Synechococcales</taxon>
        <taxon>Synechococcaceae</taxon>
        <taxon>Synechococcus</taxon>
    </lineage>
</organism>
<accession>A0A2P7EH34</accession>
<dbReference type="PANTHER" id="PTHR42784">
    <property type="entry name" value="PYRANOSE 2-OXIDASE"/>
    <property type="match status" value="1"/>
</dbReference>
<dbReference type="SUPFAM" id="SSF51905">
    <property type="entry name" value="FAD/NAD(P)-binding domain"/>
    <property type="match status" value="1"/>
</dbReference>
<comment type="similarity">
    <text evidence="2">Belongs to the GMC oxidoreductase family.</text>
</comment>
<dbReference type="PANTHER" id="PTHR42784:SF1">
    <property type="entry name" value="PYRANOSE 2-OXIDASE"/>
    <property type="match status" value="1"/>
</dbReference>
<reference evidence="9" key="1">
    <citation type="submission" date="2018-03" db="EMBL/GenBank/DDBJ databases">
        <title>Ecological and genomic features of two cosmopolitan and abundant freshwater picocyanobacteria.</title>
        <authorList>
            <person name="Cabello-Yeves P.J."/>
            <person name="Picazo A."/>
            <person name="Camacho A."/>
            <person name="Callieri C."/>
            <person name="Rosselli R."/>
            <person name="Roda-Garcia J."/>
            <person name="Coutinho F.H."/>
            <person name="Rodriguez-Valera F."/>
        </authorList>
    </citation>
    <scope>NUCLEOTIDE SEQUENCE [LARGE SCALE GENOMIC DNA]</scope>
    <source>
        <strain evidence="9">Tous</strain>
    </source>
</reference>
<evidence type="ECO:0000256" key="3">
    <source>
        <dbReference type="ARBA" id="ARBA00022630"/>
    </source>
</evidence>
<dbReference type="RefSeq" id="WP_106499015.1">
    <property type="nucleotide sequence ID" value="NZ_PXVC01000005.1"/>
</dbReference>
<dbReference type="InterPro" id="IPR036188">
    <property type="entry name" value="FAD/NAD-bd_sf"/>
</dbReference>
<evidence type="ECO:0000256" key="4">
    <source>
        <dbReference type="ARBA" id="ARBA00022827"/>
    </source>
</evidence>
<keyword evidence="3" id="KW-0285">Flavoprotein</keyword>
<dbReference type="EMBL" id="PXVC01000005">
    <property type="protein sequence ID" value="PSI02469.1"/>
    <property type="molecule type" value="Genomic_DNA"/>
</dbReference>
<dbReference type="AlphaFoldDB" id="A0A2P7EH34"/>
<dbReference type="Proteomes" id="UP000240206">
    <property type="component" value="Unassembled WGS sequence"/>
</dbReference>
<dbReference type="Pfam" id="PF00732">
    <property type="entry name" value="GMC_oxred_N"/>
    <property type="match status" value="1"/>
</dbReference>
<sequence>MKFDPHHCYDALVVGSGATGAVAAQTLAQQGLSVLVLEAGADKSVGDALGAEPLNSLRRVAHLSAGHHLLQGQHPGYWKNNPNLYVNEQQNPYTTPADQPFLWTRGRQVGGKSLSWGGITLRLSDNEFNQAWPLNHSELSPHYSALEQQLGVWGGRDGLELLPDGEFAPPAAFTPGELHLQSACKQLGLPFIASRGFPRHQAKRDGCWPRYSAQGGALAAALATGLVTLRSGAVVAELLLSPSQDQLEGVLFIDATSGAMHRAKAKLVVLCASTIESLRLLLLSRDDRCSNGLIDPHGLIGLGLMDHVSVARFFALPAQAPAPLGTGLSGAESAFIPNTGEGYGLWCGVQRFDPPALLRRDPKAAIGFLIGHGEVQPNPSNRVCLDHGRCDAWGLPVAHIAMAWGMAEQTLVNLMLSRMQTVVQAAGGEIKPIEDLFRLALIEPWLTASAAGSQAVPPPGYYIHELGGAPMGDNPERSVLDRWNRFHTCSNLLVTDGSCWPRSGWQSPTLTSMALTRRACLAAISRQ</sequence>
<dbReference type="GO" id="GO:0050660">
    <property type="term" value="F:flavin adenine dinucleotide binding"/>
    <property type="evidence" value="ECO:0007669"/>
    <property type="project" value="InterPro"/>
</dbReference>
<protein>
    <submittedName>
        <fullName evidence="8">GMC oxidoreductase</fullName>
    </submittedName>
</protein>
<dbReference type="InterPro" id="IPR007867">
    <property type="entry name" value="GMC_OxRtase_C"/>
</dbReference>
<dbReference type="GO" id="GO:0016614">
    <property type="term" value="F:oxidoreductase activity, acting on CH-OH group of donors"/>
    <property type="evidence" value="ECO:0007669"/>
    <property type="project" value="InterPro"/>
</dbReference>
<gene>
    <name evidence="8" type="ORF">C7K08_02160</name>
</gene>
<keyword evidence="5" id="KW-0560">Oxidoreductase</keyword>
<evidence type="ECO:0000256" key="1">
    <source>
        <dbReference type="ARBA" id="ARBA00001974"/>
    </source>
</evidence>
<keyword evidence="4" id="KW-0274">FAD</keyword>
<evidence type="ECO:0000256" key="5">
    <source>
        <dbReference type="ARBA" id="ARBA00023002"/>
    </source>
</evidence>
<evidence type="ECO:0000313" key="8">
    <source>
        <dbReference type="EMBL" id="PSI02469.1"/>
    </source>
</evidence>
<proteinExistence type="inferred from homology"/>
<dbReference type="InterPro" id="IPR051473">
    <property type="entry name" value="P2Ox-like"/>
</dbReference>
<name>A0A2P7EH34_9SYNE</name>
<keyword evidence="9" id="KW-1185">Reference proteome</keyword>
<feature type="domain" description="Glucose-methanol-choline oxidoreductase C-terminal" evidence="7">
    <location>
        <begin position="377"/>
        <end position="515"/>
    </location>
</feature>
<dbReference type="Gene3D" id="3.50.50.60">
    <property type="entry name" value="FAD/NAD(P)-binding domain"/>
    <property type="match status" value="2"/>
</dbReference>
<comment type="caution">
    <text evidence="8">The sequence shown here is derived from an EMBL/GenBank/DDBJ whole genome shotgun (WGS) entry which is preliminary data.</text>
</comment>
<dbReference type="Pfam" id="PF05199">
    <property type="entry name" value="GMC_oxred_C"/>
    <property type="match status" value="1"/>
</dbReference>
<evidence type="ECO:0000259" key="6">
    <source>
        <dbReference type="Pfam" id="PF00732"/>
    </source>
</evidence>
<dbReference type="STRING" id="1910958.BTM30_07875"/>
<evidence type="ECO:0000256" key="2">
    <source>
        <dbReference type="ARBA" id="ARBA00010790"/>
    </source>
</evidence>
<evidence type="ECO:0000259" key="7">
    <source>
        <dbReference type="Pfam" id="PF05199"/>
    </source>
</evidence>
<feature type="domain" description="Glucose-methanol-choline oxidoreductase N-terminal" evidence="6">
    <location>
        <begin position="9"/>
        <end position="308"/>
    </location>
</feature>